<protein>
    <submittedName>
        <fullName evidence="1">Uncharacterized protein</fullName>
    </submittedName>
</protein>
<comment type="caution">
    <text evidence="1">The sequence shown here is derived from an EMBL/GenBank/DDBJ whole genome shotgun (WGS) entry which is preliminary data.</text>
</comment>
<proteinExistence type="predicted"/>
<dbReference type="EMBL" id="JARK01001341">
    <property type="protein sequence ID" value="EYC30068.1"/>
    <property type="molecule type" value="Genomic_DNA"/>
</dbReference>
<organism evidence="1 2">
    <name type="scientific">Ancylostoma ceylanicum</name>
    <dbReference type="NCBI Taxonomy" id="53326"/>
    <lineage>
        <taxon>Eukaryota</taxon>
        <taxon>Metazoa</taxon>
        <taxon>Ecdysozoa</taxon>
        <taxon>Nematoda</taxon>
        <taxon>Chromadorea</taxon>
        <taxon>Rhabditida</taxon>
        <taxon>Rhabditina</taxon>
        <taxon>Rhabditomorpha</taxon>
        <taxon>Strongyloidea</taxon>
        <taxon>Ancylostomatidae</taxon>
        <taxon>Ancylostomatinae</taxon>
        <taxon>Ancylostoma</taxon>
    </lineage>
</organism>
<accession>A0A016VTL8</accession>
<dbReference type="Proteomes" id="UP000024635">
    <property type="component" value="Unassembled WGS sequence"/>
</dbReference>
<gene>
    <name evidence="1" type="primary">Acey_s0005.g2429</name>
    <name evidence="1" type="ORF">Y032_0005g2429</name>
</gene>
<keyword evidence="2" id="KW-1185">Reference proteome</keyword>
<evidence type="ECO:0000313" key="1">
    <source>
        <dbReference type="EMBL" id="EYC30068.1"/>
    </source>
</evidence>
<sequence>MYALRQIFGRTAAAVWKDRSIYSGGPQQLFGRTAAAIRKDRSAVAKPHLVLCVDQQSMSASSSVFILFSKLWALSAFVRP</sequence>
<evidence type="ECO:0000313" key="2">
    <source>
        <dbReference type="Proteomes" id="UP000024635"/>
    </source>
</evidence>
<reference evidence="2" key="1">
    <citation type="journal article" date="2015" name="Nat. Genet.">
        <title>The genome and transcriptome of the zoonotic hookworm Ancylostoma ceylanicum identify infection-specific gene families.</title>
        <authorList>
            <person name="Schwarz E.M."/>
            <person name="Hu Y."/>
            <person name="Antoshechkin I."/>
            <person name="Miller M.M."/>
            <person name="Sternberg P.W."/>
            <person name="Aroian R.V."/>
        </authorList>
    </citation>
    <scope>NUCLEOTIDE SEQUENCE</scope>
    <source>
        <strain evidence="2">HY135</strain>
    </source>
</reference>
<name>A0A016VTL8_9BILA</name>
<dbReference type="AlphaFoldDB" id="A0A016VTL8"/>